<protein>
    <submittedName>
        <fullName evidence="1">Uncharacterized protein</fullName>
    </submittedName>
</protein>
<evidence type="ECO:0000313" key="1">
    <source>
        <dbReference type="EMBL" id="REI42374.1"/>
    </source>
</evidence>
<accession>A0ABX9KJN7</accession>
<proteinExistence type="predicted"/>
<dbReference type="RefSeq" id="WP_114641415.1">
    <property type="nucleotide sequence ID" value="NZ_JAACIO010000004.1"/>
</dbReference>
<comment type="caution">
    <text evidence="1">The sequence shown here is derived from an EMBL/GenBank/DDBJ whole genome shotgun (WGS) entry which is preliminary data.</text>
</comment>
<evidence type="ECO:0000313" key="2">
    <source>
        <dbReference type="Proteomes" id="UP000263486"/>
    </source>
</evidence>
<dbReference type="Proteomes" id="UP000263486">
    <property type="component" value="Unassembled WGS sequence"/>
</dbReference>
<name>A0ABX9KJN7_9FUSO</name>
<reference evidence="1 2" key="1">
    <citation type="submission" date="2018-08" db="EMBL/GenBank/DDBJ databases">
        <title>Draft genome sequence of Psychrilyobacter sp. strain SD5 isolated from Black Sea water.</title>
        <authorList>
            <person name="Yadav S."/>
            <person name="Villanueva L."/>
            <person name="Damste J.S.S."/>
        </authorList>
    </citation>
    <scope>NUCLEOTIDE SEQUENCE [LARGE SCALE GENOMIC DNA]</scope>
    <source>
        <strain evidence="1 2">SD5</strain>
    </source>
</reference>
<sequence length="97" mass="11603">MINDQEKIVEINRIFEELKKLIDETDFKTIQEGEIVFLLNNDGYNISNTFNPIKTNYNKLKREGLENNNRLSKDKNHDLLKLDEMMELYYRYDAIIG</sequence>
<gene>
    <name evidence="1" type="ORF">DYH56_03205</name>
</gene>
<keyword evidence="2" id="KW-1185">Reference proteome</keyword>
<organism evidence="1 2">
    <name type="scientific">Psychrilyobacter piezotolerans</name>
    <dbReference type="NCBI Taxonomy" id="2293438"/>
    <lineage>
        <taxon>Bacteria</taxon>
        <taxon>Fusobacteriati</taxon>
        <taxon>Fusobacteriota</taxon>
        <taxon>Fusobacteriia</taxon>
        <taxon>Fusobacteriales</taxon>
        <taxon>Fusobacteriaceae</taxon>
        <taxon>Psychrilyobacter</taxon>
    </lineage>
</organism>
<dbReference type="EMBL" id="QUAJ01000004">
    <property type="protein sequence ID" value="REI42374.1"/>
    <property type="molecule type" value="Genomic_DNA"/>
</dbReference>